<dbReference type="Proteomes" id="UP000270036">
    <property type="component" value="Chromosome"/>
</dbReference>
<keyword evidence="1" id="KW-0732">Signal</keyword>
<evidence type="ECO:0000313" key="3">
    <source>
        <dbReference type="Proteomes" id="UP000270036"/>
    </source>
</evidence>
<sequence length="185" mass="19718">MHIQKIFSILFLAAVSTINAQVAIGKETISSPSVSLEFGVGNKGIILPYILDASIMQGVVAGTMIIDAKTGVIQYATSATKWTALSFSGSNTSYDNVTQDITGKVNTLIQSALVDLPSATTIIGTARENIAGVLVLSDNNKAMVLPKMESPHLNIKNPAPGMMAYDTLKKQLAVFNGTVWTFWKP</sequence>
<protein>
    <submittedName>
        <fullName evidence="2">Uncharacterized protein</fullName>
    </submittedName>
</protein>
<dbReference type="KEGG" id="cant:NCTC13489_00506"/>
<name>A0A3S4UJD1_9FLAO</name>
<dbReference type="RefSeq" id="WP_051803491.1">
    <property type="nucleotide sequence ID" value="NZ_FOIX01000002.1"/>
</dbReference>
<accession>A0A3S4UJD1</accession>
<evidence type="ECO:0000256" key="1">
    <source>
        <dbReference type="SAM" id="SignalP"/>
    </source>
</evidence>
<evidence type="ECO:0000313" key="2">
    <source>
        <dbReference type="EMBL" id="VEH96559.1"/>
    </source>
</evidence>
<organism evidence="2 3">
    <name type="scientific">Kaistella antarctica</name>
    <dbReference type="NCBI Taxonomy" id="266748"/>
    <lineage>
        <taxon>Bacteria</taxon>
        <taxon>Pseudomonadati</taxon>
        <taxon>Bacteroidota</taxon>
        <taxon>Flavobacteriia</taxon>
        <taxon>Flavobacteriales</taxon>
        <taxon>Weeksellaceae</taxon>
        <taxon>Chryseobacterium group</taxon>
        <taxon>Kaistella</taxon>
    </lineage>
</organism>
<proteinExistence type="predicted"/>
<reference evidence="2 3" key="1">
    <citation type="submission" date="2018-12" db="EMBL/GenBank/DDBJ databases">
        <authorList>
            <consortium name="Pathogen Informatics"/>
        </authorList>
    </citation>
    <scope>NUCLEOTIDE SEQUENCE [LARGE SCALE GENOMIC DNA]</scope>
    <source>
        <strain evidence="2 3">NCTC13489</strain>
    </source>
</reference>
<feature type="chain" id="PRO_5018553232" evidence="1">
    <location>
        <begin position="21"/>
        <end position="185"/>
    </location>
</feature>
<feature type="signal peptide" evidence="1">
    <location>
        <begin position="1"/>
        <end position="20"/>
    </location>
</feature>
<dbReference type="AlphaFoldDB" id="A0A3S4UJD1"/>
<gene>
    <name evidence="2" type="ORF">NCTC13489_00506</name>
</gene>
<dbReference type="EMBL" id="LR134441">
    <property type="protein sequence ID" value="VEH96559.1"/>
    <property type="molecule type" value="Genomic_DNA"/>
</dbReference>